<organism evidence="3 4">
    <name type="scientific">Pendulispora brunnea</name>
    <dbReference type="NCBI Taxonomy" id="2905690"/>
    <lineage>
        <taxon>Bacteria</taxon>
        <taxon>Pseudomonadati</taxon>
        <taxon>Myxococcota</taxon>
        <taxon>Myxococcia</taxon>
        <taxon>Myxococcales</taxon>
        <taxon>Sorangiineae</taxon>
        <taxon>Pendulisporaceae</taxon>
        <taxon>Pendulispora</taxon>
    </lineage>
</organism>
<proteinExistence type="predicted"/>
<dbReference type="Pfam" id="PF02310">
    <property type="entry name" value="B12-binding"/>
    <property type="match status" value="1"/>
</dbReference>
<evidence type="ECO:0000256" key="1">
    <source>
        <dbReference type="SAM" id="MobiDB-lite"/>
    </source>
</evidence>
<dbReference type="Proteomes" id="UP001379533">
    <property type="component" value="Chromosome"/>
</dbReference>
<dbReference type="Gene3D" id="3.30.30.60">
    <property type="entry name" value="D-lysine 5,6-aminomutase beta subunit KamE, N-terminal domain"/>
    <property type="match status" value="1"/>
</dbReference>
<dbReference type="RefSeq" id="WP_394841639.1">
    <property type="nucleotide sequence ID" value="NZ_CP089982.1"/>
</dbReference>
<dbReference type="Gene3D" id="3.40.50.280">
    <property type="entry name" value="Cobalamin-binding domain"/>
    <property type="match status" value="1"/>
</dbReference>
<evidence type="ECO:0000313" key="4">
    <source>
        <dbReference type="Proteomes" id="UP001379533"/>
    </source>
</evidence>
<dbReference type="InterPro" id="IPR036843">
    <property type="entry name" value="KamE_N_sf"/>
</dbReference>
<dbReference type="Pfam" id="PF16554">
    <property type="entry name" value="OAM_dimer"/>
    <property type="match status" value="1"/>
</dbReference>
<evidence type="ECO:0000313" key="3">
    <source>
        <dbReference type="EMBL" id="WXA91019.1"/>
    </source>
</evidence>
<keyword evidence="4" id="KW-1185">Reference proteome</keyword>
<accession>A0ABZ2JX18</accession>
<feature type="region of interest" description="Disordered" evidence="1">
    <location>
        <begin position="1"/>
        <end position="21"/>
    </location>
</feature>
<dbReference type="SUPFAM" id="SSF52242">
    <property type="entry name" value="Cobalamin (vitamin B12)-binding domain"/>
    <property type="match status" value="1"/>
</dbReference>
<dbReference type="PROSITE" id="PS51332">
    <property type="entry name" value="B12_BINDING"/>
    <property type="match status" value="1"/>
</dbReference>
<dbReference type="InterPro" id="IPR006158">
    <property type="entry name" value="Cobalamin-bd"/>
</dbReference>
<reference evidence="3 4" key="1">
    <citation type="submission" date="2021-12" db="EMBL/GenBank/DDBJ databases">
        <title>Discovery of the Pendulisporaceae a myxobacterial family with distinct sporulation behavior and unique specialized metabolism.</title>
        <authorList>
            <person name="Garcia R."/>
            <person name="Popoff A."/>
            <person name="Bader C.D."/>
            <person name="Loehr J."/>
            <person name="Walesch S."/>
            <person name="Walt C."/>
            <person name="Boldt J."/>
            <person name="Bunk B."/>
            <person name="Haeckl F.J.F.P.J."/>
            <person name="Gunesch A.P."/>
            <person name="Birkelbach J."/>
            <person name="Nuebel U."/>
            <person name="Pietschmann T."/>
            <person name="Bach T."/>
            <person name="Mueller R."/>
        </authorList>
    </citation>
    <scope>NUCLEOTIDE SEQUENCE [LARGE SCALE GENOMIC DNA]</scope>
    <source>
        <strain evidence="3 4">MSr12523</strain>
    </source>
</reference>
<gene>
    <name evidence="3" type="ORF">LZC95_31770</name>
</gene>
<dbReference type="InterPro" id="IPR028991">
    <property type="entry name" value="KamE_N"/>
</dbReference>
<sequence>MPNKLQNAPLPSRPLSPYGDRDGDGMVQLSFTLQLPPSARAREAAKQLAESHGIREPIVATMEECAQGYSYFVVYGHSQHTVDVAAIEVPEVRTEALSREEIEHRITARLGRKIVVVGACTGSDAHTVGIDAVLNYKGYAGDKGLESYKGFEAYNLGAQVENEQLAERARALNADAILVSQVITQRNCHKENAGALIDLAKKQGWRDNLVLLLGGPRIDHKLALELGYDAGFGPGTKPSDVASFLVEKICG</sequence>
<dbReference type="InterPro" id="IPR036724">
    <property type="entry name" value="Cobalamin-bd_sf"/>
</dbReference>
<dbReference type="SUPFAM" id="SSF117778">
    <property type="entry name" value="D-lysine 5,6-aminomutase beta subunit KamE, N-terminal domain"/>
    <property type="match status" value="1"/>
</dbReference>
<evidence type="ECO:0000259" key="2">
    <source>
        <dbReference type="PROSITE" id="PS51332"/>
    </source>
</evidence>
<feature type="domain" description="B12-binding" evidence="2">
    <location>
        <begin position="113"/>
        <end position="251"/>
    </location>
</feature>
<protein>
    <submittedName>
        <fullName evidence="3">Cobalamin-dependent protein</fullName>
    </submittedName>
</protein>
<name>A0ABZ2JX18_9BACT</name>
<dbReference type="EMBL" id="CP089982">
    <property type="protein sequence ID" value="WXA91019.1"/>
    <property type="molecule type" value="Genomic_DNA"/>
</dbReference>